<accession>A0A1T0A289</accession>
<dbReference type="PANTHER" id="PTHR37950:SF1">
    <property type="entry name" value="4-HYDROXYPHENYLACETATE CATABOLISM PROTEIN"/>
    <property type="match status" value="1"/>
</dbReference>
<dbReference type="Proteomes" id="UP000255279">
    <property type="component" value="Unassembled WGS sequence"/>
</dbReference>
<organism evidence="1 3">
    <name type="scientific">Moraxella caviae</name>
    <dbReference type="NCBI Taxonomy" id="34060"/>
    <lineage>
        <taxon>Bacteria</taxon>
        <taxon>Pseudomonadati</taxon>
        <taxon>Pseudomonadota</taxon>
        <taxon>Gammaproteobacteria</taxon>
        <taxon>Moraxellales</taxon>
        <taxon>Moraxellaceae</taxon>
        <taxon>Moraxella</taxon>
    </lineage>
</organism>
<keyword evidence="3" id="KW-1185">Reference proteome</keyword>
<dbReference type="CDD" id="cd00580">
    <property type="entry name" value="CHMI"/>
    <property type="match status" value="1"/>
</dbReference>
<dbReference type="EMBL" id="UGQE01000001">
    <property type="protein sequence ID" value="STZ09897.1"/>
    <property type="molecule type" value="Genomic_DNA"/>
</dbReference>
<evidence type="ECO:0000313" key="1">
    <source>
        <dbReference type="EMBL" id="OOR89381.1"/>
    </source>
</evidence>
<evidence type="ECO:0000313" key="3">
    <source>
        <dbReference type="Proteomes" id="UP000190435"/>
    </source>
</evidence>
<dbReference type="STRING" id="34060.B0181_06760"/>
<dbReference type="EMBL" id="MUXU01000039">
    <property type="protein sequence ID" value="OOR89381.1"/>
    <property type="molecule type" value="Genomic_DNA"/>
</dbReference>
<name>A0A1T0A289_9GAMM</name>
<proteinExistence type="predicted"/>
<dbReference type="PANTHER" id="PTHR37950">
    <property type="entry name" value="4-HYDROXYPHENYLACETATE CATABOLISM PROTEIN"/>
    <property type="match status" value="1"/>
</dbReference>
<evidence type="ECO:0000313" key="2">
    <source>
        <dbReference type="EMBL" id="STZ09897.1"/>
    </source>
</evidence>
<reference evidence="2 4" key="2">
    <citation type="submission" date="2018-06" db="EMBL/GenBank/DDBJ databases">
        <authorList>
            <consortium name="Pathogen Informatics"/>
            <person name="Doyle S."/>
        </authorList>
    </citation>
    <scope>NUCLEOTIDE SEQUENCE [LARGE SCALE GENOMIC DNA]</scope>
    <source>
        <strain evidence="2 4">NCTC10293</strain>
    </source>
</reference>
<gene>
    <name evidence="1" type="ORF">B0181_06760</name>
    <name evidence="2" type="ORF">NCTC10293_00212</name>
</gene>
<dbReference type="InterPro" id="IPR014347">
    <property type="entry name" value="Tautomerase/MIF_sf"/>
</dbReference>
<dbReference type="SUPFAM" id="SSF55331">
    <property type="entry name" value="Tautomerase/MIF"/>
    <property type="match status" value="1"/>
</dbReference>
<dbReference type="InterPro" id="IPR004220">
    <property type="entry name" value="5-COMe_2-OHmuconate_Isoase"/>
</dbReference>
<dbReference type="AlphaFoldDB" id="A0A1T0A289"/>
<dbReference type="RefSeq" id="WP_078276749.1">
    <property type="nucleotide sequence ID" value="NZ_MUXU01000039.1"/>
</dbReference>
<dbReference type="Pfam" id="PF02962">
    <property type="entry name" value="CHMI"/>
    <property type="match status" value="1"/>
</dbReference>
<dbReference type="GO" id="GO:0008704">
    <property type="term" value="F:5-carboxymethyl-2-hydroxymuconate delta-isomerase activity"/>
    <property type="evidence" value="ECO:0007669"/>
    <property type="project" value="InterPro"/>
</dbReference>
<keyword evidence="2" id="KW-0413">Isomerase</keyword>
<dbReference type="Gene3D" id="3.30.429.10">
    <property type="entry name" value="Macrophage Migration Inhibitory Factor"/>
    <property type="match status" value="1"/>
</dbReference>
<protein>
    <submittedName>
        <fullName evidence="2">5-carboxymethyl-2-hydroxymuconate isomerase</fullName>
    </submittedName>
</protein>
<reference evidence="1 3" key="1">
    <citation type="submission" date="2017-02" db="EMBL/GenBank/DDBJ databases">
        <title>Draft genome sequence of Moraxella caviae CCUG 355 type strain.</title>
        <authorList>
            <person name="Engstrom-Jakobsson H."/>
            <person name="Salva-Serra F."/>
            <person name="Thorell K."/>
            <person name="Gonzales-Siles L."/>
            <person name="Karlsson R."/>
            <person name="Boulund F."/>
            <person name="Engstrand L."/>
            <person name="Moore E."/>
        </authorList>
    </citation>
    <scope>NUCLEOTIDE SEQUENCE [LARGE SCALE GENOMIC DNA]</scope>
    <source>
        <strain evidence="1 3">CCUG 355</strain>
    </source>
</reference>
<evidence type="ECO:0000313" key="4">
    <source>
        <dbReference type="Proteomes" id="UP000255279"/>
    </source>
</evidence>
<sequence length="116" mass="12461">MPHVVIELSENLPLQDGKALLKAVNETLFASGEFRAAKDIKSRIYRAPVSLIGLGEAGDGEHFVVAKIALLAGRSDDVKSALVGRVMTVLQAHFADVADVQYAVEIQDLSAQYLKA</sequence>
<dbReference type="OrthoDB" id="9814215at2"/>
<dbReference type="Proteomes" id="UP000190435">
    <property type="component" value="Unassembled WGS sequence"/>
</dbReference>